<dbReference type="PIRSF" id="PIRSF039102">
    <property type="entry name" value="Ddl/VanB"/>
    <property type="match status" value="1"/>
</dbReference>
<evidence type="ECO:0000256" key="12">
    <source>
        <dbReference type="PIRSR" id="PIRSR039102-3"/>
    </source>
</evidence>
<organism evidence="15 16">
    <name type="scientific">Candidatus Yanofskybacteria bacterium RIFCSPHIGHO2_01_FULL_41_53</name>
    <dbReference type="NCBI Taxonomy" id="1802663"/>
    <lineage>
        <taxon>Bacteria</taxon>
        <taxon>Candidatus Yanofskyibacteriota</taxon>
    </lineage>
</organism>
<dbReference type="Pfam" id="PF01820">
    <property type="entry name" value="Dala_Dala_lig_N"/>
    <property type="match status" value="1"/>
</dbReference>
<dbReference type="SUPFAM" id="SSF52440">
    <property type="entry name" value="PreATP-grasp domain"/>
    <property type="match status" value="1"/>
</dbReference>
<evidence type="ECO:0000313" key="16">
    <source>
        <dbReference type="Proteomes" id="UP000177117"/>
    </source>
</evidence>
<dbReference type="NCBIfam" id="TIGR01205">
    <property type="entry name" value="D_ala_D_alaTIGR"/>
    <property type="match status" value="1"/>
</dbReference>
<feature type="binding site" evidence="12">
    <location>
        <position position="285"/>
    </location>
    <ligand>
        <name>Mg(2+)</name>
        <dbReference type="ChEBI" id="CHEBI:18420"/>
        <label>1</label>
    </ligand>
</feature>
<evidence type="ECO:0000256" key="3">
    <source>
        <dbReference type="ARBA" id="ARBA00022490"/>
    </source>
</evidence>
<comment type="function">
    <text evidence="10">Cell wall formation.</text>
</comment>
<keyword evidence="7 10" id="KW-0133">Cell shape</keyword>
<evidence type="ECO:0000313" key="15">
    <source>
        <dbReference type="EMBL" id="OGN01133.1"/>
    </source>
</evidence>
<keyword evidence="12" id="KW-0479">Metal-binding</keyword>
<dbReference type="PANTHER" id="PTHR23132">
    <property type="entry name" value="D-ALANINE--D-ALANINE LIGASE"/>
    <property type="match status" value="1"/>
</dbReference>
<dbReference type="InterPro" id="IPR013815">
    <property type="entry name" value="ATP_grasp_subdomain_1"/>
</dbReference>
<dbReference type="InterPro" id="IPR016185">
    <property type="entry name" value="PreATP-grasp_dom_sf"/>
</dbReference>
<dbReference type="GO" id="GO:0046872">
    <property type="term" value="F:metal ion binding"/>
    <property type="evidence" value="ECO:0007669"/>
    <property type="project" value="UniProtKB-KW"/>
</dbReference>
<comment type="catalytic activity">
    <reaction evidence="10">
        <text>2 D-alanine + ATP = D-alanyl-D-alanine + ADP + phosphate + H(+)</text>
        <dbReference type="Rhea" id="RHEA:11224"/>
        <dbReference type="ChEBI" id="CHEBI:15378"/>
        <dbReference type="ChEBI" id="CHEBI:30616"/>
        <dbReference type="ChEBI" id="CHEBI:43474"/>
        <dbReference type="ChEBI" id="CHEBI:57416"/>
        <dbReference type="ChEBI" id="CHEBI:57822"/>
        <dbReference type="ChEBI" id="CHEBI:456216"/>
        <dbReference type="EC" id="6.3.2.4"/>
    </reaction>
</comment>
<evidence type="ECO:0000256" key="8">
    <source>
        <dbReference type="ARBA" id="ARBA00022984"/>
    </source>
</evidence>
<dbReference type="PROSITE" id="PS50975">
    <property type="entry name" value="ATP_GRASP"/>
    <property type="match status" value="1"/>
</dbReference>
<evidence type="ECO:0000256" key="2">
    <source>
        <dbReference type="ARBA" id="ARBA00010871"/>
    </source>
</evidence>
<dbReference type="NCBIfam" id="NF002378">
    <property type="entry name" value="PRK01372.1"/>
    <property type="match status" value="1"/>
</dbReference>
<keyword evidence="12" id="KW-0460">Magnesium</keyword>
<dbReference type="Pfam" id="PF07478">
    <property type="entry name" value="Dala_Dala_lig_C"/>
    <property type="match status" value="1"/>
</dbReference>
<evidence type="ECO:0000259" key="14">
    <source>
        <dbReference type="PROSITE" id="PS50975"/>
    </source>
</evidence>
<dbReference type="Gene3D" id="3.30.1490.20">
    <property type="entry name" value="ATP-grasp fold, A domain"/>
    <property type="match status" value="1"/>
</dbReference>
<dbReference type="SUPFAM" id="SSF56059">
    <property type="entry name" value="Glutathione synthetase ATP-binding domain-like"/>
    <property type="match status" value="1"/>
</dbReference>
<dbReference type="Gene3D" id="3.40.50.20">
    <property type="match status" value="1"/>
</dbReference>
<feature type="active site" evidence="11">
    <location>
        <position position="158"/>
    </location>
</feature>
<feature type="active site" evidence="11">
    <location>
        <position position="296"/>
    </location>
</feature>
<dbReference type="PROSITE" id="PS00843">
    <property type="entry name" value="DALA_DALA_LIGASE_1"/>
    <property type="match status" value="1"/>
</dbReference>
<dbReference type="GO" id="GO:0009252">
    <property type="term" value="P:peptidoglycan biosynthetic process"/>
    <property type="evidence" value="ECO:0007669"/>
    <property type="project" value="UniProtKB-UniRule"/>
</dbReference>
<dbReference type="InterPro" id="IPR011095">
    <property type="entry name" value="Dala_Dala_lig_C"/>
</dbReference>
<gene>
    <name evidence="10" type="primary">ddl</name>
    <name evidence="15" type="ORF">A2650_00285</name>
</gene>
<dbReference type="InterPro" id="IPR005905">
    <property type="entry name" value="D_ala_D_ala"/>
</dbReference>
<keyword evidence="3 10" id="KW-0963">Cytoplasm</keyword>
<evidence type="ECO:0000256" key="10">
    <source>
        <dbReference type="HAMAP-Rule" id="MF_00047"/>
    </source>
</evidence>
<dbReference type="GO" id="GO:0071555">
    <property type="term" value="P:cell wall organization"/>
    <property type="evidence" value="ECO:0007669"/>
    <property type="project" value="UniProtKB-KW"/>
</dbReference>
<keyword evidence="12" id="KW-0464">Manganese</keyword>
<reference evidence="15 16" key="1">
    <citation type="journal article" date="2016" name="Nat. Commun.">
        <title>Thousands of microbial genomes shed light on interconnected biogeochemical processes in an aquifer system.</title>
        <authorList>
            <person name="Anantharaman K."/>
            <person name="Brown C.T."/>
            <person name="Hug L.A."/>
            <person name="Sharon I."/>
            <person name="Castelle C.J."/>
            <person name="Probst A.J."/>
            <person name="Thomas B.C."/>
            <person name="Singh A."/>
            <person name="Wilkins M.J."/>
            <person name="Karaoz U."/>
            <person name="Brodie E.L."/>
            <person name="Williams K.H."/>
            <person name="Hubbard S.S."/>
            <person name="Banfield J.F."/>
        </authorList>
    </citation>
    <scope>NUCLEOTIDE SEQUENCE [LARGE SCALE GENOMIC DNA]</scope>
</reference>
<feature type="binding site" evidence="12">
    <location>
        <position position="285"/>
    </location>
    <ligand>
        <name>Mg(2+)</name>
        <dbReference type="ChEBI" id="CHEBI:18420"/>
        <label>2</label>
    </ligand>
</feature>
<feature type="domain" description="ATP-grasp" evidence="14">
    <location>
        <begin position="111"/>
        <end position="318"/>
    </location>
</feature>
<evidence type="ECO:0000256" key="6">
    <source>
        <dbReference type="ARBA" id="ARBA00022840"/>
    </source>
</evidence>
<evidence type="ECO:0000256" key="1">
    <source>
        <dbReference type="ARBA" id="ARBA00004496"/>
    </source>
</evidence>
<dbReference type="EC" id="6.3.2.4" evidence="10"/>
<dbReference type="InterPro" id="IPR011761">
    <property type="entry name" value="ATP-grasp"/>
</dbReference>
<evidence type="ECO:0000256" key="9">
    <source>
        <dbReference type="ARBA" id="ARBA00023316"/>
    </source>
</evidence>
<comment type="caution">
    <text evidence="15">The sequence shown here is derived from an EMBL/GenBank/DDBJ whole genome shotgun (WGS) entry which is preliminary data.</text>
</comment>
<dbReference type="GO" id="GO:0005737">
    <property type="term" value="C:cytoplasm"/>
    <property type="evidence" value="ECO:0007669"/>
    <property type="project" value="UniProtKB-SubCell"/>
</dbReference>
<evidence type="ECO:0000256" key="4">
    <source>
        <dbReference type="ARBA" id="ARBA00022598"/>
    </source>
</evidence>
<dbReference type="InterPro" id="IPR000291">
    <property type="entry name" value="D-Ala_lig_Van_CS"/>
</dbReference>
<keyword evidence="9 10" id="KW-0961">Cell wall biogenesis/degradation</keyword>
<sequence>MKKIKVGILMGGPSSEHEVSLATGQSVIDSLDRSKYEVIPIRISKDKKWFLKGKLTSESNALKNCDVVFNALHGEFGEDGKVQALMEYYGARYTGSGICGSALAMDKLRSREIFKLAGLKVPNTLKIRRKENYQALLKLFVTKVTNFPVVVKPCSHGSSVGVEIVRNEDQLKKAIKAAFKLDGKVLIEEFIEGKEVTCGVLDNYNGQPVGALPVTEIVPKKGHKFFDYSAKYKTGHSDEITPAFLDEYIAKDVQQIAVKAHQLLGCKAYSRTDMIIKDNGVYVLEVNTLPGLTPNSLVPKAASVAGLTMPQLLDKIIESSLG</sequence>
<dbReference type="PROSITE" id="PS00844">
    <property type="entry name" value="DALA_DALA_LIGASE_2"/>
    <property type="match status" value="1"/>
</dbReference>
<dbReference type="GO" id="GO:0005524">
    <property type="term" value="F:ATP binding"/>
    <property type="evidence" value="ECO:0007669"/>
    <property type="project" value="UniProtKB-UniRule"/>
</dbReference>
<dbReference type="GO" id="GO:0008360">
    <property type="term" value="P:regulation of cell shape"/>
    <property type="evidence" value="ECO:0007669"/>
    <property type="project" value="UniProtKB-KW"/>
</dbReference>
<keyword evidence="8 10" id="KW-0573">Peptidoglycan synthesis</keyword>
<feature type="binding site" evidence="12">
    <location>
        <position position="273"/>
    </location>
    <ligand>
        <name>Mg(2+)</name>
        <dbReference type="ChEBI" id="CHEBI:18420"/>
        <label>1</label>
    </ligand>
</feature>
<comment type="cofactor">
    <cofactor evidence="12">
        <name>Mg(2+)</name>
        <dbReference type="ChEBI" id="CHEBI:18420"/>
    </cofactor>
    <cofactor evidence="12">
        <name>Mn(2+)</name>
        <dbReference type="ChEBI" id="CHEBI:29035"/>
    </cofactor>
    <text evidence="12">Binds 2 magnesium or manganese ions per subunit.</text>
</comment>
<feature type="active site" evidence="11">
    <location>
        <position position="16"/>
    </location>
</feature>
<protein>
    <recommendedName>
        <fullName evidence="10">D-alanine--D-alanine ligase</fullName>
        <ecNumber evidence="10">6.3.2.4</ecNumber>
    </recommendedName>
    <alternativeName>
        <fullName evidence="10">D-Ala-D-Ala ligase</fullName>
    </alternativeName>
    <alternativeName>
        <fullName evidence="10">D-alanylalanine synthetase</fullName>
    </alternativeName>
</protein>
<keyword evidence="5 13" id="KW-0547">Nucleotide-binding</keyword>
<keyword evidence="4 10" id="KW-0436">Ligase</keyword>
<evidence type="ECO:0000256" key="13">
    <source>
        <dbReference type="PROSITE-ProRule" id="PRU00409"/>
    </source>
</evidence>
<evidence type="ECO:0000256" key="5">
    <source>
        <dbReference type="ARBA" id="ARBA00022741"/>
    </source>
</evidence>
<dbReference type="AlphaFoldDB" id="A0A1F8EK15"/>
<dbReference type="UniPathway" id="UPA00219"/>
<comment type="similarity">
    <text evidence="2 10">Belongs to the D-alanine--D-alanine ligase family.</text>
</comment>
<name>A0A1F8EK15_9BACT</name>
<comment type="subcellular location">
    <subcellularLocation>
        <location evidence="1 10">Cytoplasm</location>
    </subcellularLocation>
</comment>
<keyword evidence="6 13" id="KW-0067">ATP-binding</keyword>
<evidence type="ECO:0000256" key="7">
    <source>
        <dbReference type="ARBA" id="ARBA00022960"/>
    </source>
</evidence>
<dbReference type="EMBL" id="MGJD01000010">
    <property type="protein sequence ID" value="OGN01133.1"/>
    <property type="molecule type" value="Genomic_DNA"/>
</dbReference>
<comment type="pathway">
    <text evidence="10">Cell wall biogenesis; peptidoglycan biosynthesis.</text>
</comment>
<dbReference type="Gene3D" id="3.30.470.20">
    <property type="entry name" value="ATP-grasp fold, B domain"/>
    <property type="match status" value="1"/>
</dbReference>
<dbReference type="GO" id="GO:0008716">
    <property type="term" value="F:D-alanine-D-alanine ligase activity"/>
    <property type="evidence" value="ECO:0007669"/>
    <property type="project" value="UniProtKB-UniRule"/>
</dbReference>
<dbReference type="Proteomes" id="UP000177117">
    <property type="component" value="Unassembled WGS sequence"/>
</dbReference>
<proteinExistence type="inferred from homology"/>
<feature type="binding site" evidence="12">
    <location>
        <position position="287"/>
    </location>
    <ligand>
        <name>Mg(2+)</name>
        <dbReference type="ChEBI" id="CHEBI:18420"/>
        <label>2</label>
    </ligand>
</feature>
<dbReference type="HAMAP" id="MF_00047">
    <property type="entry name" value="Dala_Dala_lig"/>
    <property type="match status" value="1"/>
</dbReference>
<evidence type="ECO:0000256" key="11">
    <source>
        <dbReference type="PIRSR" id="PIRSR039102-1"/>
    </source>
</evidence>
<dbReference type="PANTHER" id="PTHR23132:SF23">
    <property type="entry name" value="D-ALANINE--D-ALANINE LIGASE B"/>
    <property type="match status" value="1"/>
</dbReference>
<dbReference type="InterPro" id="IPR011127">
    <property type="entry name" value="Dala_Dala_lig_N"/>
</dbReference>
<accession>A0A1F8EK15</accession>